<accession>B8FD20</accession>
<protein>
    <submittedName>
        <fullName evidence="1">Cytoplasmic protein</fullName>
    </submittedName>
</protein>
<evidence type="ECO:0000313" key="2">
    <source>
        <dbReference type="Proteomes" id="UP000000739"/>
    </source>
</evidence>
<dbReference type="AlphaFoldDB" id="B8FD20"/>
<keyword evidence="2" id="KW-1185">Reference proteome</keyword>
<reference evidence="1 2" key="1">
    <citation type="journal article" date="2012" name="Environ. Microbiol.">
        <title>The genome sequence of Desulfatibacillum alkenivorans AK-01: a blueprint for anaerobic alkane oxidation.</title>
        <authorList>
            <person name="Callaghan A.V."/>
            <person name="Morris B.E."/>
            <person name="Pereira I.A."/>
            <person name="McInerney M.J."/>
            <person name="Austin R.N."/>
            <person name="Groves J.T."/>
            <person name="Kukor J.J."/>
            <person name="Suflita J.M."/>
            <person name="Young L.Y."/>
            <person name="Zylstra G.J."/>
            <person name="Wawrik B."/>
        </authorList>
    </citation>
    <scope>NUCLEOTIDE SEQUENCE [LARGE SCALE GENOMIC DNA]</scope>
    <source>
        <strain evidence="1 2">AK-01</strain>
    </source>
</reference>
<gene>
    <name evidence="1" type="ordered locus">Dalk_4773</name>
</gene>
<dbReference type="EMBL" id="CP001322">
    <property type="protein sequence ID" value="ACL06451.1"/>
    <property type="molecule type" value="Genomic_DNA"/>
</dbReference>
<organism evidence="1 2">
    <name type="scientific">Desulfatibacillum aliphaticivorans</name>
    <dbReference type="NCBI Taxonomy" id="218208"/>
    <lineage>
        <taxon>Bacteria</taxon>
        <taxon>Pseudomonadati</taxon>
        <taxon>Thermodesulfobacteriota</taxon>
        <taxon>Desulfobacteria</taxon>
        <taxon>Desulfobacterales</taxon>
        <taxon>Desulfatibacillaceae</taxon>
        <taxon>Desulfatibacillum</taxon>
    </lineage>
</organism>
<dbReference type="KEGG" id="dal:Dalk_4773"/>
<name>B8FD20_DESAL</name>
<sequence length="93" mass="10743">MQASESVFKGMLKVAGLPVRPSYRPSEVCALFGISSRQFSRMVCDYERHPNTGAPLDPSTLYSFMLRKERRVPYSEMVDYIQRNDTYERNNGI</sequence>
<dbReference type="Proteomes" id="UP000000739">
    <property type="component" value="Chromosome"/>
</dbReference>
<proteinExistence type="predicted"/>
<evidence type="ECO:0000313" key="1">
    <source>
        <dbReference type="EMBL" id="ACL06451.1"/>
    </source>
</evidence>
<dbReference type="HOGENOM" id="CLU_2273351_0_0_7"/>